<reference evidence="1 2" key="2">
    <citation type="submission" date="2018-11" db="EMBL/GenBank/DDBJ databases">
        <authorList>
            <consortium name="Pathogen Informatics"/>
        </authorList>
    </citation>
    <scope>NUCLEOTIDE SEQUENCE [LARGE SCALE GENOMIC DNA]</scope>
    <source>
        <strain evidence="1 2">Egypt</strain>
    </source>
</reference>
<reference evidence="3" key="1">
    <citation type="submission" date="2016-06" db="UniProtKB">
        <authorList>
            <consortium name="WormBaseParasite"/>
        </authorList>
    </citation>
    <scope>IDENTIFICATION</scope>
</reference>
<gene>
    <name evidence="1" type="ORF">ECPE_LOCUS440</name>
</gene>
<dbReference type="WBParaSite" id="ECPE_0000044001-mRNA-1">
    <property type="protein sequence ID" value="ECPE_0000044001-mRNA-1"/>
    <property type="gene ID" value="ECPE_0000044001"/>
</dbReference>
<evidence type="ECO:0000313" key="3">
    <source>
        <dbReference type="WBParaSite" id="ECPE_0000044001-mRNA-1"/>
    </source>
</evidence>
<evidence type="ECO:0000313" key="2">
    <source>
        <dbReference type="Proteomes" id="UP000272942"/>
    </source>
</evidence>
<dbReference type="OrthoDB" id="418142at2759"/>
<dbReference type="Proteomes" id="UP000272942">
    <property type="component" value="Unassembled WGS sequence"/>
</dbReference>
<name>A0A183A0F5_9TREM</name>
<sequence>MDIPEPYVYDDGVFCSEEDMTSSVKFGLTVAPIHETNTLCKLCTDIVCVLLNQPFILDIDLDTFSTQNPFLDRFNKEQASVLNPSRMALPHPLCQS</sequence>
<accession>A0A183A0F5</accession>
<keyword evidence="2" id="KW-1185">Reference proteome</keyword>
<dbReference type="EMBL" id="UZAN01001439">
    <property type="protein sequence ID" value="VDP22704.1"/>
    <property type="molecule type" value="Genomic_DNA"/>
</dbReference>
<evidence type="ECO:0000313" key="1">
    <source>
        <dbReference type="EMBL" id="VDP22704.1"/>
    </source>
</evidence>
<dbReference type="AlphaFoldDB" id="A0A183A0F5"/>
<organism evidence="3">
    <name type="scientific">Echinostoma caproni</name>
    <dbReference type="NCBI Taxonomy" id="27848"/>
    <lineage>
        <taxon>Eukaryota</taxon>
        <taxon>Metazoa</taxon>
        <taxon>Spiralia</taxon>
        <taxon>Lophotrochozoa</taxon>
        <taxon>Platyhelminthes</taxon>
        <taxon>Trematoda</taxon>
        <taxon>Digenea</taxon>
        <taxon>Plagiorchiida</taxon>
        <taxon>Echinostomata</taxon>
        <taxon>Echinostomatoidea</taxon>
        <taxon>Echinostomatidae</taxon>
        <taxon>Echinostoma</taxon>
    </lineage>
</organism>
<protein>
    <submittedName>
        <fullName evidence="3">TIP41-like protein</fullName>
    </submittedName>
</protein>
<proteinExistence type="predicted"/>